<evidence type="ECO:0000313" key="2">
    <source>
        <dbReference type="EMBL" id="ASK62124.1"/>
    </source>
</evidence>
<dbReference type="EMBL" id="CP022315">
    <property type="protein sequence ID" value="ASK62124.1"/>
    <property type="molecule type" value="Genomic_DNA"/>
</dbReference>
<keyword evidence="1" id="KW-0472">Membrane</keyword>
<feature type="transmembrane region" description="Helical" evidence="1">
    <location>
        <begin position="61"/>
        <end position="89"/>
    </location>
</feature>
<name>A0A220U1K6_9BACI</name>
<sequence length="99" mass="10828">MSAARIMRIITGGFEAFLGIPIIGGIYIMGQGYTPLLVMFILHIITYILSKNNNSATVGSILGIITSLIGWIPFVGFIMHIITAITLLITGFMPERRTE</sequence>
<feature type="transmembrane region" description="Helical" evidence="1">
    <location>
        <begin position="7"/>
        <end position="27"/>
    </location>
</feature>
<accession>A0A220U1K6</accession>
<feature type="transmembrane region" description="Helical" evidence="1">
    <location>
        <begin position="33"/>
        <end position="49"/>
    </location>
</feature>
<keyword evidence="3" id="KW-1185">Reference proteome</keyword>
<dbReference type="RefSeq" id="WP_089061384.1">
    <property type="nucleotide sequence ID" value="NZ_CP022315.1"/>
</dbReference>
<dbReference type="Proteomes" id="UP000198312">
    <property type="component" value="Chromosome"/>
</dbReference>
<dbReference type="AlphaFoldDB" id="A0A220U1K6"/>
<keyword evidence="1" id="KW-0812">Transmembrane</keyword>
<keyword evidence="1" id="KW-1133">Transmembrane helix</keyword>
<protein>
    <submittedName>
        <fullName evidence="2">Uncharacterized protein</fullName>
    </submittedName>
</protein>
<proteinExistence type="predicted"/>
<evidence type="ECO:0000256" key="1">
    <source>
        <dbReference type="SAM" id="Phobius"/>
    </source>
</evidence>
<dbReference type="KEGG" id="vil:CFK37_08080"/>
<evidence type="ECO:0000313" key="3">
    <source>
        <dbReference type="Proteomes" id="UP000198312"/>
    </source>
</evidence>
<organism evidence="2 3">
    <name type="scientific">Virgibacillus phasianinus</name>
    <dbReference type="NCBI Taxonomy" id="2017483"/>
    <lineage>
        <taxon>Bacteria</taxon>
        <taxon>Bacillati</taxon>
        <taxon>Bacillota</taxon>
        <taxon>Bacilli</taxon>
        <taxon>Bacillales</taxon>
        <taxon>Bacillaceae</taxon>
        <taxon>Virgibacillus</taxon>
    </lineage>
</organism>
<reference evidence="2 3" key="1">
    <citation type="submission" date="2017-07" db="EMBL/GenBank/DDBJ databases">
        <title>Virgibacillus sp. LM2416.</title>
        <authorList>
            <person name="Tak E.J."/>
            <person name="Bae J.-W."/>
        </authorList>
    </citation>
    <scope>NUCLEOTIDE SEQUENCE [LARGE SCALE GENOMIC DNA]</scope>
    <source>
        <strain evidence="2 3">LM2416</strain>
    </source>
</reference>
<gene>
    <name evidence="2" type="ORF">CFK37_08080</name>
</gene>